<name>A0A4C1YAQ7_EUMVA</name>
<gene>
    <name evidence="1" type="ORF">EVAR_33122_1</name>
</gene>
<dbReference type="AlphaFoldDB" id="A0A4C1YAQ7"/>
<protein>
    <submittedName>
        <fullName evidence="1">Uncharacterized protein</fullName>
    </submittedName>
</protein>
<comment type="caution">
    <text evidence="1">The sequence shown here is derived from an EMBL/GenBank/DDBJ whole genome shotgun (WGS) entry which is preliminary data.</text>
</comment>
<keyword evidence="2" id="KW-1185">Reference proteome</keyword>
<dbReference type="Proteomes" id="UP000299102">
    <property type="component" value="Unassembled WGS sequence"/>
</dbReference>
<organism evidence="1 2">
    <name type="scientific">Eumeta variegata</name>
    <name type="common">Bagworm moth</name>
    <name type="synonym">Eumeta japonica</name>
    <dbReference type="NCBI Taxonomy" id="151549"/>
    <lineage>
        <taxon>Eukaryota</taxon>
        <taxon>Metazoa</taxon>
        <taxon>Ecdysozoa</taxon>
        <taxon>Arthropoda</taxon>
        <taxon>Hexapoda</taxon>
        <taxon>Insecta</taxon>
        <taxon>Pterygota</taxon>
        <taxon>Neoptera</taxon>
        <taxon>Endopterygota</taxon>
        <taxon>Lepidoptera</taxon>
        <taxon>Glossata</taxon>
        <taxon>Ditrysia</taxon>
        <taxon>Tineoidea</taxon>
        <taxon>Psychidae</taxon>
        <taxon>Oiketicinae</taxon>
        <taxon>Eumeta</taxon>
    </lineage>
</organism>
<proteinExistence type="predicted"/>
<sequence length="78" mass="8754">MQKTEVEMDGTYVAGRKRKVDQANNGVVSKGCTKHIANNIRMITRKQQEVTIQCGRRGRGIGSQSRVRRARRIACHAS</sequence>
<evidence type="ECO:0000313" key="1">
    <source>
        <dbReference type="EMBL" id="GBP71709.1"/>
    </source>
</evidence>
<reference evidence="1 2" key="1">
    <citation type="journal article" date="2019" name="Commun. Biol.">
        <title>The bagworm genome reveals a unique fibroin gene that provides high tensile strength.</title>
        <authorList>
            <person name="Kono N."/>
            <person name="Nakamura H."/>
            <person name="Ohtoshi R."/>
            <person name="Tomita M."/>
            <person name="Numata K."/>
            <person name="Arakawa K."/>
        </authorList>
    </citation>
    <scope>NUCLEOTIDE SEQUENCE [LARGE SCALE GENOMIC DNA]</scope>
</reference>
<dbReference type="EMBL" id="BGZK01001118">
    <property type="protein sequence ID" value="GBP71709.1"/>
    <property type="molecule type" value="Genomic_DNA"/>
</dbReference>
<evidence type="ECO:0000313" key="2">
    <source>
        <dbReference type="Proteomes" id="UP000299102"/>
    </source>
</evidence>
<accession>A0A4C1YAQ7</accession>